<dbReference type="InterPro" id="IPR029058">
    <property type="entry name" value="AB_hydrolase_fold"/>
</dbReference>
<dbReference type="Pfam" id="PF00135">
    <property type="entry name" value="COesterase"/>
    <property type="match status" value="1"/>
</dbReference>
<feature type="domain" description="Carboxylesterase type B" evidence="1">
    <location>
        <begin position="13"/>
        <end position="139"/>
    </location>
</feature>
<proteinExistence type="predicted"/>
<organism evidence="2 3">
    <name type="scientific">Endocarpon pusillum</name>
    <dbReference type="NCBI Taxonomy" id="364733"/>
    <lineage>
        <taxon>Eukaryota</taxon>
        <taxon>Fungi</taxon>
        <taxon>Dikarya</taxon>
        <taxon>Ascomycota</taxon>
        <taxon>Pezizomycotina</taxon>
        <taxon>Eurotiomycetes</taxon>
        <taxon>Chaetothyriomycetidae</taxon>
        <taxon>Verrucariales</taxon>
        <taxon>Verrucariaceae</taxon>
        <taxon>Endocarpon</taxon>
    </lineage>
</organism>
<evidence type="ECO:0000313" key="2">
    <source>
        <dbReference type="EMBL" id="KAF7513340.1"/>
    </source>
</evidence>
<dbReference type="EMBL" id="JAACFV010000006">
    <property type="protein sequence ID" value="KAF7513340.1"/>
    <property type="molecule type" value="Genomic_DNA"/>
</dbReference>
<dbReference type="InterPro" id="IPR019819">
    <property type="entry name" value="Carboxylesterase_B_CS"/>
</dbReference>
<dbReference type="Gene3D" id="3.40.50.1820">
    <property type="entry name" value="alpha/beta hydrolase"/>
    <property type="match status" value="1"/>
</dbReference>
<sequence length="148" mass="16636">MGAANSTQSFVTLDTPRGSLRGIQLSDAQTGKPVYHRYTRIPYALPPVGPLRWRKPHHLPDDFSFSCNTNEAEPGDYTSFGPVSPQPIYNHESPRLYPPEAAPEPVNVQSEDCLYLNVWVPAGRDRERPAAGWPVQFYIRSLSPFPWA</sequence>
<gene>
    <name evidence="2" type="ORF">GJ744_009761</name>
</gene>
<dbReference type="InterPro" id="IPR002018">
    <property type="entry name" value="CarbesteraseB"/>
</dbReference>
<evidence type="ECO:0000313" key="3">
    <source>
        <dbReference type="Proteomes" id="UP000606974"/>
    </source>
</evidence>
<protein>
    <recommendedName>
        <fullName evidence="1">Carboxylesterase type B domain-containing protein</fullName>
    </recommendedName>
</protein>
<comment type="caution">
    <text evidence="2">The sequence shown here is derived from an EMBL/GenBank/DDBJ whole genome shotgun (WGS) entry which is preliminary data.</text>
</comment>
<reference evidence="2" key="1">
    <citation type="submission" date="2020-02" db="EMBL/GenBank/DDBJ databases">
        <authorList>
            <person name="Palmer J.M."/>
        </authorList>
    </citation>
    <scope>NUCLEOTIDE SEQUENCE</scope>
    <source>
        <strain evidence="2">EPUS1.4</strain>
        <tissue evidence="2">Thallus</tissue>
    </source>
</reference>
<keyword evidence="3" id="KW-1185">Reference proteome</keyword>
<dbReference type="OrthoDB" id="6846267at2759"/>
<dbReference type="PANTHER" id="PTHR43142">
    <property type="entry name" value="CARBOXYLIC ESTER HYDROLASE"/>
    <property type="match status" value="1"/>
</dbReference>
<dbReference type="AlphaFoldDB" id="A0A8H7E9D1"/>
<dbReference type="Proteomes" id="UP000606974">
    <property type="component" value="Unassembled WGS sequence"/>
</dbReference>
<accession>A0A8H7E9D1</accession>
<dbReference type="PANTHER" id="PTHR43142:SF8">
    <property type="entry name" value="CARBOXYLIC ESTER HYDROLASE"/>
    <property type="match status" value="1"/>
</dbReference>
<dbReference type="PROSITE" id="PS00941">
    <property type="entry name" value="CARBOXYLESTERASE_B_2"/>
    <property type="match status" value="1"/>
</dbReference>
<evidence type="ECO:0000259" key="1">
    <source>
        <dbReference type="Pfam" id="PF00135"/>
    </source>
</evidence>
<dbReference type="SUPFAM" id="SSF53474">
    <property type="entry name" value="alpha/beta-Hydrolases"/>
    <property type="match status" value="1"/>
</dbReference>
<name>A0A8H7E9D1_9EURO</name>